<dbReference type="Pfam" id="PF13377">
    <property type="entry name" value="Peripla_BP_3"/>
    <property type="match status" value="1"/>
</dbReference>
<reference evidence="7" key="1">
    <citation type="submission" date="2018-12" db="EMBL/GenBank/DDBJ databases">
        <title>Tengunoibacter tsumagoiensis gen. nov., sp. nov., Dictyobacter kobayashii sp. nov., D. alpinus sp. nov., and D. joshuensis sp. nov. and description of Dictyobacteraceae fam. nov. within the order Ktedonobacterales isolated from Tengu-no-mugimeshi.</title>
        <authorList>
            <person name="Wang C.M."/>
            <person name="Zheng Y."/>
            <person name="Sakai Y."/>
            <person name="Toyoda A."/>
            <person name="Minakuchi Y."/>
            <person name="Abe K."/>
            <person name="Yokota A."/>
            <person name="Yabe S."/>
        </authorList>
    </citation>
    <scope>NUCLEOTIDE SEQUENCE [LARGE SCALE GENOMIC DNA]</scope>
    <source>
        <strain evidence="7">Uno3</strain>
    </source>
</reference>
<dbReference type="GO" id="GO:0000976">
    <property type="term" value="F:transcription cis-regulatory region binding"/>
    <property type="evidence" value="ECO:0007669"/>
    <property type="project" value="TreeGrafter"/>
</dbReference>
<dbReference type="InterPro" id="IPR010982">
    <property type="entry name" value="Lambda_DNA-bd_dom_sf"/>
</dbReference>
<accession>A0A402A6X7</accession>
<dbReference type="GO" id="GO:0003700">
    <property type="term" value="F:DNA-binding transcription factor activity"/>
    <property type="evidence" value="ECO:0007669"/>
    <property type="project" value="TreeGrafter"/>
</dbReference>
<dbReference type="SUPFAM" id="SSF47413">
    <property type="entry name" value="lambda repressor-like DNA-binding domains"/>
    <property type="match status" value="1"/>
</dbReference>
<dbReference type="InterPro" id="IPR046335">
    <property type="entry name" value="LacI/GalR-like_sensor"/>
</dbReference>
<feature type="domain" description="HTH lacI-type" evidence="5">
    <location>
        <begin position="20"/>
        <end position="74"/>
    </location>
</feature>
<dbReference type="RefSeq" id="WP_161975704.1">
    <property type="nucleotide sequence ID" value="NZ_BIFR01000002.1"/>
</dbReference>
<dbReference type="SMART" id="SM00354">
    <property type="entry name" value="HTH_LACI"/>
    <property type="match status" value="1"/>
</dbReference>
<dbReference type="SUPFAM" id="SSF53822">
    <property type="entry name" value="Periplasmic binding protein-like I"/>
    <property type="match status" value="1"/>
</dbReference>
<evidence type="ECO:0000256" key="2">
    <source>
        <dbReference type="ARBA" id="ARBA00023125"/>
    </source>
</evidence>
<protein>
    <submittedName>
        <fullName evidence="6">LacI family transcriptional regulator</fullName>
    </submittedName>
</protein>
<dbReference type="CDD" id="cd01392">
    <property type="entry name" value="HTH_LacI"/>
    <property type="match status" value="1"/>
</dbReference>
<dbReference type="AlphaFoldDB" id="A0A402A6X7"/>
<feature type="region of interest" description="Disordered" evidence="4">
    <location>
        <begin position="1"/>
        <end position="24"/>
    </location>
</feature>
<dbReference type="EMBL" id="BIFR01000002">
    <property type="protein sequence ID" value="GCE14884.1"/>
    <property type="molecule type" value="Genomic_DNA"/>
</dbReference>
<evidence type="ECO:0000313" key="7">
    <source>
        <dbReference type="Proteomes" id="UP000287352"/>
    </source>
</evidence>
<comment type="caution">
    <text evidence="6">The sequence shown here is derived from an EMBL/GenBank/DDBJ whole genome shotgun (WGS) entry which is preliminary data.</text>
</comment>
<gene>
    <name evidence="6" type="ORF">KTT_47430</name>
</gene>
<dbReference type="PROSITE" id="PS50932">
    <property type="entry name" value="HTH_LACI_2"/>
    <property type="match status" value="1"/>
</dbReference>
<organism evidence="6 7">
    <name type="scientific">Tengunoibacter tsumagoiensis</name>
    <dbReference type="NCBI Taxonomy" id="2014871"/>
    <lineage>
        <taxon>Bacteria</taxon>
        <taxon>Bacillati</taxon>
        <taxon>Chloroflexota</taxon>
        <taxon>Ktedonobacteria</taxon>
        <taxon>Ktedonobacterales</taxon>
        <taxon>Dictyobacteraceae</taxon>
        <taxon>Tengunoibacter</taxon>
    </lineage>
</organism>
<keyword evidence="7" id="KW-1185">Reference proteome</keyword>
<sequence length="356" mass="38930">MSFDTTLSQQDQANKPKGRISSRDVARMAGVSTATVSLVVRGSNLVKESTRERVQAVINQLGYQSHAAASALRSAHANTVGYLVPEIIEPVRDIFRHQILSALTTQAHSEGLHVLLDTLINAQTHAYLVNSGRIDGAIVDWMIDDALLTTLAERRVPCVLVGRDSGTIPISWVKADEYHGAYQLTQHLIELGHRQMLVLSGGDENINSIIHERIQGYRAALDRAGMQDCEAIMWGDWTFESGYQMAKEALTKTPRPTALLALNEGIAVGVLKAIREAGLQVPLDISVGTIEDSPLVEYVSPELTSVHIPMYEVGKHATEILVHLIMSEQPIPQQRILPTYLQVRASTGPASTGRNP</sequence>
<dbReference type="Pfam" id="PF00356">
    <property type="entry name" value="LacI"/>
    <property type="match status" value="1"/>
</dbReference>
<proteinExistence type="predicted"/>
<evidence type="ECO:0000256" key="1">
    <source>
        <dbReference type="ARBA" id="ARBA00023015"/>
    </source>
</evidence>
<dbReference type="PANTHER" id="PTHR30146">
    <property type="entry name" value="LACI-RELATED TRANSCRIPTIONAL REPRESSOR"/>
    <property type="match status" value="1"/>
</dbReference>
<dbReference type="CDD" id="cd06267">
    <property type="entry name" value="PBP1_LacI_sugar_binding-like"/>
    <property type="match status" value="1"/>
</dbReference>
<evidence type="ECO:0000256" key="4">
    <source>
        <dbReference type="SAM" id="MobiDB-lite"/>
    </source>
</evidence>
<dbReference type="InterPro" id="IPR000843">
    <property type="entry name" value="HTH_LacI"/>
</dbReference>
<dbReference type="Gene3D" id="1.10.260.40">
    <property type="entry name" value="lambda repressor-like DNA-binding domains"/>
    <property type="match status" value="1"/>
</dbReference>
<evidence type="ECO:0000313" key="6">
    <source>
        <dbReference type="EMBL" id="GCE14884.1"/>
    </source>
</evidence>
<evidence type="ECO:0000259" key="5">
    <source>
        <dbReference type="PROSITE" id="PS50932"/>
    </source>
</evidence>
<evidence type="ECO:0000256" key="3">
    <source>
        <dbReference type="ARBA" id="ARBA00023163"/>
    </source>
</evidence>
<dbReference type="InterPro" id="IPR028082">
    <property type="entry name" value="Peripla_BP_I"/>
</dbReference>
<dbReference type="PANTHER" id="PTHR30146:SF109">
    <property type="entry name" value="HTH-TYPE TRANSCRIPTIONAL REGULATOR GALS"/>
    <property type="match status" value="1"/>
</dbReference>
<keyword evidence="2" id="KW-0238">DNA-binding</keyword>
<keyword evidence="1" id="KW-0805">Transcription regulation</keyword>
<feature type="compositionally biased region" description="Polar residues" evidence="4">
    <location>
        <begin position="1"/>
        <end position="13"/>
    </location>
</feature>
<dbReference type="Gene3D" id="3.40.50.2300">
    <property type="match status" value="2"/>
</dbReference>
<name>A0A402A6X7_9CHLR</name>
<dbReference type="Proteomes" id="UP000287352">
    <property type="component" value="Unassembled WGS sequence"/>
</dbReference>
<keyword evidence="3" id="KW-0804">Transcription</keyword>